<evidence type="ECO:0000313" key="2">
    <source>
        <dbReference type="EMBL" id="AGO85095.2"/>
    </source>
</evidence>
<evidence type="ECO:0000259" key="1">
    <source>
        <dbReference type="Pfam" id="PF19166"/>
    </source>
</evidence>
<keyword evidence="3" id="KW-1185">Reference proteome</keyword>
<dbReference type="GeneID" id="16606882"/>
<sequence>MASSDACERSDNEKNIHTDRLLGSTLADDCNRVPLETLVERIETHPRHFFDDDLLGAWAEDALIIGPDDPLTPDALDQTVSVYQRFWSTLARIQRRAPELFSSASWPPTPASTFWLSPNPPPTRGDIDGPCCRGAHVVYARRLDLAPTVTTASIQKDALIVAETEAVEAIISLPHPPWPTAVDPILSSDSAADESAFLLVCDSRDDDDRRCTFLFARALSVFSIAQDLSIDCHWLYCYNRGGAHDVLSGLCDAAAVNDTTPATDDIALWLHQKVCALLDRRATCLLGLDRLGRRCDLPPSILRLLPRTFGGTGIAAVYYGAFFQLRDLFRLVALPALSHLLAPRRDTLEKATAAFIAGWHPDPAGPLVALATTPEMHRMVGAYMLLDTATDLAGRIDRLHGIARLFGLDPAHPLYAGDSSRLCAAVMLCVDL</sequence>
<protein>
    <recommendedName>
        <fullName evidence="1">DUF5848 domain-containing protein</fullName>
    </recommendedName>
</protein>
<feature type="domain" description="DUF5848" evidence="1">
    <location>
        <begin position="54"/>
        <end position="115"/>
    </location>
</feature>
<evidence type="ECO:0000313" key="3">
    <source>
        <dbReference type="Proteomes" id="UP000204584"/>
    </source>
</evidence>
<accession>S4W451</accession>
<dbReference type="InterPro" id="IPR043884">
    <property type="entry name" value="DUF5848"/>
</dbReference>
<dbReference type="RefSeq" id="YP_008438169.2">
    <property type="nucleotide sequence ID" value="NC_022098.1"/>
</dbReference>
<gene>
    <name evidence="2" type="ORF">psal_cds_949</name>
</gene>
<dbReference type="EMBL" id="KC977571">
    <property type="protein sequence ID" value="AGO85095.2"/>
    <property type="molecule type" value="Genomic_DNA"/>
</dbReference>
<name>S4W451_9VIRU</name>
<proteinExistence type="predicted"/>
<dbReference type="Pfam" id="PF19166">
    <property type="entry name" value="DUF5848"/>
    <property type="match status" value="1"/>
</dbReference>
<dbReference type="KEGG" id="vg:16606882"/>
<reference evidence="2 3" key="1">
    <citation type="journal article" date="2013" name="Science">
        <title>Pandoraviruses: amoeba viruses with genomes up to 2.5 Mb reaching that of parasitic eukaryotes.</title>
        <authorList>
            <person name="Philippe N."/>
            <person name="Legendre M."/>
            <person name="Doutre G."/>
            <person name="Coute Y."/>
            <person name="Poirot O."/>
            <person name="Lescot M."/>
            <person name="Arslan D."/>
            <person name="Seltzer V."/>
            <person name="Bertaux L."/>
            <person name="Bruley C."/>
            <person name="Garin J."/>
            <person name="Claverie J.M."/>
            <person name="Abergel C."/>
        </authorList>
    </citation>
    <scope>NUCLEOTIDE SEQUENCE [LARGE SCALE GENOMIC DNA]</scope>
</reference>
<organism evidence="2 3">
    <name type="scientific">Pandoravirus salinus</name>
    <dbReference type="NCBI Taxonomy" id="1349410"/>
    <lineage>
        <taxon>Viruses</taxon>
        <taxon>Pandoravirus</taxon>
    </lineage>
</organism>
<dbReference type="Proteomes" id="UP000204584">
    <property type="component" value="Segment"/>
</dbReference>